<feature type="transmembrane region" description="Helical" evidence="6">
    <location>
        <begin position="64"/>
        <end position="86"/>
    </location>
</feature>
<gene>
    <name evidence="7" type="primary">cvpA</name>
    <name evidence="7" type="ORF">DSM104635_02341</name>
</gene>
<dbReference type="Pfam" id="PF02674">
    <property type="entry name" value="Colicin_V"/>
    <property type="match status" value="1"/>
</dbReference>
<accession>A0A6I6MV51</accession>
<evidence type="ECO:0000313" key="8">
    <source>
        <dbReference type="Proteomes" id="UP000431269"/>
    </source>
</evidence>
<evidence type="ECO:0000256" key="3">
    <source>
        <dbReference type="ARBA" id="ARBA00022989"/>
    </source>
</evidence>
<sequence length="201" mass="21120">MDLGFTWFDFAALVVLGLSGVMAFARGLIREVFSIIAFIGAAIAAVFFAGMLSPFVESFTPLSGPLASVAAGLLVFLIVFIVITVITSTVAKTAHQSTEIGSFDRAAGLAFGILRGILVVSLFVLLMRQTTTEDAASADPMQDAVRGARTYPIYGSVASALEAVLPQARQRAHDIIERRRGESAAIPPAEPAPEPAQAPPT</sequence>
<feature type="compositionally biased region" description="Pro residues" evidence="5">
    <location>
        <begin position="188"/>
        <end position="201"/>
    </location>
</feature>
<dbReference type="PANTHER" id="PTHR36926:SF1">
    <property type="entry name" value="COLICIN V PRODUCTION PROTEIN"/>
    <property type="match status" value="1"/>
</dbReference>
<evidence type="ECO:0000256" key="6">
    <source>
        <dbReference type="SAM" id="Phobius"/>
    </source>
</evidence>
<comment type="subcellular location">
    <subcellularLocation>
        <location evidence="1">Membrane</location>
        <topology evidence="1">Multi-pass membrane protein</topology>
    </subcellularLocation>
</comment>
<protein>
    <submittedName>
        <fullName evidence="7">Pur regulon 18 kDa protein</fullName>
    </submittedName>
</protein>
<dbReference type="GO" id="GO:0016020">
    <property type="term" value="C:membrane"/>
    <property type="evidence" value="ECO:0007669"/>
    <property type="project" value="UniProtKB-SubCell"/>
</dbReference>
<dbReference type="RefSeq" id="WP_158766348.1">
    <property type="nucleotide sequence ID" value="NZ_CP047045.1"/>
</dbReference>
<feature type="region of interest" description="Disordered" evidence="5">
    <location>
        <begin position="177"/>
        <end position="201"/>
    </location>
</feature>
<keyword evidence="8" id="KW-1185">Reference proteome</keyword>
<dbReference type="GO" id="GO:0009403">
    <property type="term" value="P:toxin biosynthetic process"/>
    <property type="evidence" value="ECO:0007669"/>
    <property type="project" value="InterPro"/>
</dbReference>
<keyword evidence="4 6" id="KW-0472">Membrane</keyword>
<dbReference type="AlphaFoldDB" id="A0A6I6MV51"/>
<evidence type="ECO:0000313" key="7">
    <source>
        <dbReference type="EMBL" id="QGZ95492.1"/>
    </source>
</evidence>
<feature type="transmembrane region" description="Helical" evidence="6">
    <location>
        <begin position="32"/>
        <end position="52"/>
    </location>
</feature>
<organism evidence="7 8">
    <name type="scientific">Terricaulis silvestris</name>
    <dbReference type="NCBI Taxonomy" id="2686094"/>
    <lineage>
        <taxon>Bacteria</taxon>
        <taxon>Pseudomonadati</taxon>
        <taxon>Pseudomonadota</taxon>
        <taxon>Alphaproteobacteria</taxon>
        <taxon>Caulobacterales</taxon>
        <taxon>Caulobacteraceae</taxon>
        <taxon>Terricaulis</taxon>
    </lineage>
</organism>
<feature type="transmembrane region" description="Helical" evidence="6">
    <location>
        <begin position="106"/>
        <end position="127"/>
    </location>
</feature>
<keyword evidence="3 6" id="KW-1133">Transmembrane helix</keyword>
<name>A0A6I6MV51_9CAUL</name>
<dbReference type="InterPro" id="IPR052719">
    <property type="entry name" value="CvpA-like"/>
</dbReference>
<evidence type="ECO:0000256" key="2">
    <source>
        <dbReference type="ARBA" id="ARBA00022692"/>
    </source>
</evidence>
<evidence type="ECO:0000256" key="5">
    <source>
        <dbReference type="SAM" id="MobiDB-lite"/>
    </source>
</evidence>
<evidence type="ECO:0000256" key="4">
    <source>
        <dbReference type="ARBA" id="ARBA00023136"/>
    </source>
</evidence>
<dbReference type="EMBL" id="CP047045">
    <property type="protein sequence ID" value="QGZ95492.1"/>
    <property type="molecule type" value="Genomic_DNA"/>
</dbReference>
<reference evidence="8" key="1">
    <citation type="submission" date="2019-12" db="EMBL/GenBank/DDBJ databases">
        <title>Complete genome of Terracaulis silvestris 0127_4.</title>
        <authorList>
            <person name="Vieira S."/>
            <person name="Riedel T."/>
            <person name="Sproer C."/>
            <person name="Pascual J."/>
            <person name="Boedeker C."/>
            <person name="Overmann J."/>
        </authorList>
    </citation>
    <scope>NUCLEOTIDE SEQUENCE [LARGE SCALE GENOMIC DNA]</scope>
    <source>
        <strain evidence="8">0127_4</strain>
    </source>
</reference>
<dbReference type="Proteomes" id="UP000431269">
    <property type="component" value="Chromosome"/>
</dbReference>
<dbReference type="InterPro" id="IPR003825">
    <property type="entry name" value="Colicin-V_CvpA"/>
</dbReference>
<dbReference type="KEGG" id="tsv:DSM104635_02341"/>
<dbReference type="PANTHER" id="PTHR36926">
    <property type="entry name" value="COLICIN V PRODUCTION PROTEIN"/>
    <property type="match status" value="1"/>
</dbReference>
<keyword evidence="2 6" id="KW-0812">Transmembrane</keyword>
<proteinExistence type="predicted"/>
<feature type="transmembrane region" description="Helical" evidence="6">
    <location>
        <begin position="6"/>
        <end position="25"/>
    </location>
</feature>
<evidence type="ECO:0000256" key="1">
    <source>
        <dbReference type="ARBA" id="ARBA00004141"/>
    </source>
</evidence>